<evidence type="ECO:0008006" key="4">
    <source>
        <dbReference type="Google" id="ProtNLM"/>
    </source>
</evidence>
<comment type="caution">
    <text evidence="2">The sequence shown here is derived from an EMBL/GenBank/DDBJ whole genome shotgun (WGS) entry which is preliminary data.</text>
</comment>
<proteinExistence type="predicted"/>
<protein>
    <recommendedName>
        <fullName evidence="4">Transporter</fullName>
    </recommendedName>
</protein>
<feature type="chain" id="PRO_5046171249" description="Transporter" evidence="1">
    <location>
        <begin position="24"/>
        <end position="258"/>
    </location>
</feature>
<keyword evidence="1" id="KW-0732">Signal</keyword>
<accession>A0ABY2WUP3</accession>
<organism evidence="2 3">
    <name type="scientific">Ruegeria sediminis</name>
    <dbReference type="NCBI Taxonomy" id="2583820"/>
    <lineage>
        <taxon>Bacteria</taxon>
        <taxon>Pseudomonadati</taxon>
        <taxon>Pseudomonadota</taxon>
        <taxon>Alphaproteobacteria</taxon>
        <taxon>Rhodobacterales</taxon>
        <taxon>Roseobacteraceae</taxon>
        <taxon>Ruegeria</taxon>
    </lineage>
</organism>
<gene>
    <name evidence="2" type="ORF">FGK63_17980</name>
</gene>
<dbReference type="EMBL" id="VCPD01000007">
    <property type="protein sequence ID" value="TMV04966.1"/>
    <property type="molecule type" value="Genomic_DNA"/>
</dbReference>
<evidence type="ECO:0000313" key="3">
    <source>
        <dbReference type="Proteomes" id="UP001193035"/>
    </source>
</evidence>
<evidence type="ECO:0000313" key="2">
    <source>
        <dbReference type="EMBL" id="TMV04966.1"/>
    </source>
</evidence>
<sequence>MGKARITAITALLACCAAGAAFAQESGNLGNAANDPTASITSYQFQDYYTYNFHNAPNATANRLQFRAAIPFSTGDLNHIFRITVPYQTETPGGADGWSDITIFDLVTFDRSWGRFGIGAVALLPTGSSGLSAEKWGLGPAAGFVANEPWGVWGLFNQNIFTVGGDNSRPDVDISILQPVFNYQLGNGWSVGPSEMLVTYDWENGDWASLPLGIGVNKLVPIGGNPWQFTLSYERNFKDDGVRPADTLNFTAKLLVSN</sequence>
<evidence type="ECO:0000256" key="1">
    <source>
        <dbReference type="SAM" id="SignalP"/>
    </source>
</evidence>
<dbReference type="Proteomes" id="UP001193035">
    <property type="component" value="Unassembled WGS sequence"/>
</dbReference>
<keyword evidence="3" id="KW-1185">Reference proteome</keyword>
<dbReference type="RefSeq" id="WP_138844849.1">
    <property type="nucleotide sequence ID" value="NZ_VCPD01000007.1"/>
</dbReference>
<name>A0ABY2WUP3_9RHOB</name>
<reference evidence="2 3" key="1">
    <citation type="submission" date="2019-05" db="EMBL/GenBank/DDBJ databases">
        <title>Ruegeria sp. nov., isolated from tidal flat.</title>
        <authorList>
            <person name="Kim W."/>
        </authorList>
    </citation>
    <scope>NUCLEOTIDE SEQUENCE [LARGE SCALE GENOMIC DNA]</scope>
    <source>
        <strain evidence="2 3">CAU 1488</strain>
    </source>
</reference>
<feature type="signal peptide" evidence="1">
    <location>
        <begin position="1"/>
        <end position="23"/>
    </location>
</feature>